<feature type="transmembrane region" description="Helical" evidence="13">
    <location>
        <begin position="20"/>
        <end position="41"/>
    </location>
</feature>
<name>A0ABU5E8L4_9PROT</name>
<keyword evidence="8 13" id="KW-0812">Transmembrane</keyword>
<keyword evidence="15" id="KW-1185">Reference proteome</keyword>
<keyword evidence="7" id="KW-1003">Cell membrane</keyword>
<keyword evidence="9" id="KW-0653">Protein transport</keyword>
<evidence type="ECO:0000256" key="7">
    <source>
        <dbReference type="ARBA" id="ARBA00022475"/>
    </source>
</evidence>
<keyword evidence="12 13" id="KW-0472">Membrane</keyword>
<comment type="similarity">
    <text evidence="3">Belongs to the YajC family.</text>
</comment>
<dbReference type="PANTHER" id="PTHR33909">
    <property type="entry name" value="SEC TRANSLOCON ACCESSORY COMPLEX SUBUNIT YAJC"/>
    <property type="match status" value="1"/>
</dbReference>
<dbReference type="Proteomes" id="UP001279642">
    <property type="component" value="Unassembled WGS sequence"/>
</dbReference>
<evidence type="ECO:0000256" key="11">
    <source>
        <dbReference type="ARBA" id="ARBA00023010"/>
    </source>
</evidence>
<gene>
    <name evidence="14" type="primary">yajC</name>
    <name evidence="14" type="ORF">SMD27_07600</name>
</gene>
<comment type="subunit">
    <text evidence="4">Part of the SecDF-YidC-YajC translocase complex. The SecDF-YidC-YajC translocase forms a supercomplex with SecYEG, called the holo-translocon (HTL).</text>
</comment>
<evidence type="ECO:0000256" key="9">
    <source>
        <dbReference type="ARBA" id="ARBA00022927"/>
    </source>
</evidence>
<evidence type="ECO:0000256" key="12">
    <source>
        <dbReference type="ARBA" id="ARBA00023136"/>
    </source>
</evidence>
<evidence type="ECO:0000256" key="10">
    <source>
        <dbReference type="ARBA" id="ARBA00022989"/>
    </source>
</evidence>
<evidence type="ECO:0000256" key="3">
    <source>
        <dbReference type="ARBA" id="ARBA00006742"/>
    </source>
</evidence>
<comment type="function">
    <text evidence="1">The SecYEG-SecDF-YajC-YidC holo-translocon (HTL) protein secretase/insertase is a supercomplex required for protein secretion, insertion of proteins into membranes, and assembly of membrane protein complexes. While the SecYEG complex is essential for assembly of a number of proteins and complexes, the SecDF-YajC-YidC subcomplex facilitates these functions.</text>
</comment>
<dbReference type="Pfam" id="PF02699">
    <property type="entry name" value="YajC"/>
    <property type="match status" value="1"/>
</dbReference>
<comment type="subcellular location">
    <subcellularLocation>
        <location evidence="2">Cell membrane</location>
        <topology evidence="2">Single-pass membrane protein</topology>
    </subcellularLocation>
</comment>
<keyword evidence="10 13" id="KW-1133">Transmembrane helix</keyword>
<dbReference type="InterPro" id="IPR003849">
    <property type="entry name" value="Preprotein_translocase_YajC"/>
</dbReference>
<keyword evidence="11" id="KW-0811">Translocation</keyword>
<dbReference type="PANTHER" id="PTHR33909:SF1">
    <property type="entry name" value="SEC TRANSLOCON ACCESSORY COMPLEX SUBUNIT YAJC"/>
    <property type="match status" value="1"/>
</dbReference>
<evidence type="ECO:0000256" key="6">
    <source>
        <dbReference type="ARBA" id="ARBA00022448"/>
    </source>
</evidence>
<evidence type="ECO:0000256" key="1">
    <source>
        <dbReference type="ARBA" id="ARBA00002061"/>
    </source>
</evidence>
<proteinExistence type="inferred from homology"/>
<reference evidence="14 15" key="1">
    <citation type="journal article" date="2016" name="Antonie Van Leeuwenhoek">
        <title>Dongia soli sp. nov., isolated from soil from Dokdo, Korea.</title>
        <authorList>
            <person name="Kim D.U."/>
            <person name="Lee H."/>
            <person name="Kim H."/>
            <person name="Kim S.G."/>
            <person name="Ka J.O."/>
        </authorList>
    </citation>
    <scope>NUCLEOTIDE SEQUENCE [LARGE SCALE GENOMIC DNA]</scope>
    <source>
        <strain evidence="14 15">D78</strain>
    </source>
</reference>
<dbReference type="EMBL" id="JAXCLW010000002">
    <property type="protein sequence ID" value="MDY0882702.1"/>
    <property type="molecule type" value="Genomic_DNA"/>
</dbReference>
<keyword evidence="6" id="KW-0813">Transport</keyword>
<evidence type="ECO:0000313" key="14">
    <source>
        <dbReference type="EMBL" id="MDY0882702.1"/>
    </source>
</evidence>
<evidence type="ECO:0000256" key="5">
    <source>
        <dbReference type="ARBA" id="ARBA00014962"/>
    </source>
</evidence>
<protein>
    <recommendedName>
        <fullName evidence="5">Sec translocon accessory complex subunit YajC</fullName>
    </recommendedName>
</protein>
<evidence type="ECO:0000256" key="8">
    <source>
        <dbReference type="ARBA" id="ARBA00022692"/>
    </source>
</evidence>
<dbReference type="PRINTS" id="PR01853">
    <property type="entry name" value="YAJCTRNLCASE"/>
</dbReference>
<dbReference type="SMART" id="SM01323">
    <property type="entry name" value="YajC"/>
    <property type="match status" value="1"/>
</dbReference>
<comment type="caution">
    <text evidence="14">The sequence shown here is derived from an EMBL/GenBank/DDBJ whole genome shotgun (WGS) entry which is preliminary data.</text>
</comment>
<dbReference type="RefSeq" id="WP_320507768.1">
    <property type="nucleotide sequence ID" value="NZ_JAXCLW010000002.1"/>
</dbReference>
<organism evidence="14 15">
    <name type="scientific">Dongia soli</name>
    <dbReference type="NCBI Taxonomy" id="600628"/>
    <lineage>
        <taxon>Bacteria</taxon>
        <taxon>Pseudomonadati</taxon>
        <taxon>Pseudomonadota</taxon>
        <taxon>Alphaproteobacteria</taxon>
        <taxon>Rhodospirillales</taxon>
        <taxon>Dongiaceae</taxon>
        <taxon>Dongia</taxon>
    </lineage>
</organism>
<accession>A0ABU5E8L4</accession>
<evidence type="ECO:0000313" key="15">
    <source>
        <dbReference type="Proteomes" id="UP001279642"/>
    </source>
</evidence>
<evidence type="ECO:0000256" key="4">
    <source>
        <dbReference type="ARBA" id="ARBA00011718"/>
    </source>
</evidence>
<sequence>MWISQAWAQAAGGAPAGGDMLGTLGSLAPMLLIFVVFYFLLIRPQQRKAKEHRALVQALKTGDQVLTSGGLLGVVTQVTNDSEVKVEIADGVRVRVLRQAITEVVNKTADTKK</sequence>
<dbReference type="NCBIfam" id="TIGR00739">
    <property type="entry name" value="yajC"/>
    <property type="match status" value="1"/>
</dbReference>
<evidence type="ECO:0000256" key="2">
    <source>
        <dbReference type="ARBA" id="ARBA00004162"/>
    </source>
</evidence>
<evidence type="ECO:0000256" key="13">
    <source>
        <dbReference type="SAM" id="Phobius"/>
    </source>
</evidence>